<proteinExistence type="predicted"/>
<keyword evidence="2" id="KW-1185">Reference proteome</keyword>
<comment type="caution">
    <text evidence="1">The sequence shown here is derived from an EMBL/GenBank/DDBJ whole genome shotgun (WGS) entry which is preliminary data.</text>
</comment>
<evidence type="ECO:0000313" key="1">
    <source>
        <dbReference type="EMBL" id="GFH10715.1"/>
    </source>
</evidence>
<accession>A0A699YN23</accession>
<organism evidence="1 2">
    <name type="scientific">Haematococcus lacustris</name>
    <name type="common">Green alga</name>
    <name type="synonym">Haematococcus pluvialis</name>
    <dbReference type="NCBI Taxonomy" id="44745"/>
    <lineage>
        <taxon>Eukaryota</taxon>
        <taxon>Viridiplantae</taxon>
        <taxon>Chlorophyta</taxon>
        <taxon>core chlorophytes</taxon>
        <taxon>Chlorophyceae</taxon>
        <taxon>CS clade</taxon>
        <taxon>Chlamydomonadales</taxon>
        <taxon>Haematococcaceae</taxon>
        <taxon>Haematococcus</taxon>
    </lineage>
</organism>
<reference evidence="1 2" key="1">
    <citation type="submission" date="2020-02" db="EMBL/GenBank/DDBJ databases">
        <title>Draft genome sequence of Haematococcus lacustris strain NIES-144.</title>
        <authorList>
            <person name="Morimoto D."/>
            <person name="Nakagawa S."/>
            <person name="Yoshida T."/>
            <person name="Sawayama S."/>
        </authorList>
    </citation>
    <scope>NUCLEOTIDE SEQUENCE [LARGE SCALE GENOMIC DNA]</scope>
    <source>
        <strain evidence="1 2">NIES-144</strain>
    </source>
</reference>
<sequence length="81" mass="8264">MASSESSVGSGGGAWQQTEVVPQAGSEAAALMMRLAGAIVQCLQPHTPPNQTGLAKPYALYLVCSVRRSSSSPPLPPSLLA</sequence>
<dbReference type="Proteomes" id="UP000485058">
    <property type="component" value="Unassembled WGS sequence"/>
</dbReference>
<protein>
    <submittedName>
        <fullName evidence="1">Uncharacterized protein</fullName>
    </submittedName>
</protein>
<dbReference type="EMBL" id="BLLF01000339">
    <property type="protein sequence ID" value="GFH10715.1"/>
    <property type="molecule type" value="Genomic_DNA"/>
</dbReference>
<name>A0A699YN23_HAELA</name>
<evidence type="ECO:0000313" key="2">
    <source>
        <dbReference type="Proteomes" id="UP000485058"/>
    </source>
</evidence>
<dbReference type="AlphaFoldDB" id="A0A699YN23"/>
<gene>
    <name evidence="1" type="ORF">HaLaN_06077</name>
</gene>